<gene>
    <name evidence="1" type="ORF">HCEG_03985</name>
</gene>
<evidence type="ECO:0000313" key="1">
    <source>
        <dbReference type="EMBL" id="EGC44770.1"/>
    </source>
</evidence>
<dbReference type="AlphaFoldDB" id="F0UEP0"/>
<dbReference type="Proteomes" id="UP000008142">
    <property type="component" value="Unassembled WGS sequence"/>
</dbReference>
<sequence length="390" mass="43379">MHVNHSKQRALSGTVYSNDRDPSGITLTTGAIAGTDAHRSEFGYPTLLDKVLWARRVGNIAACSAFFGGRHLCGRTAVTLIERGAYDISDPLAISLRILLALSLCPLAEWEVIEESNETGVLVVQGIVIANPWWGAQRRLNQNIGRTSDRCDRQMDIPASTYSYSGNPSHQRFAPSQGPGSLQTKPNSFKEHIVINIMVTLPREPFTLHGCCHCTAIRYTISFPNFDERPVLNPQHPPETRSIVEALQGYPFWNICPKKFITFPLLHRWNDSSGSSAPFSQPNGARIDITGNQLVHPCEMTKQTYLAYYSSSKSVWQPFEEAGSETLMDLGLGTLDNGSLQLVGTPQRHIWWDSGIDWVKKLTAAWDADASQNALPRHSGGNIYEMDRER</sequence>
<dbReference type="HOGENOM" id="CLU_707817_0_0_1"/>
<reference evidence="2" key="1">
    <citation type="submission" date="2008-07" db="EMBL/GenBank/DDBJ databases">
        <title>Annotation of Ajellomyces capsulatus strain H88.</title>
        <authorList>
            <person name="Champion M."/>
            <person name="Cuomo C."/>
            <person name="Ma L.-J."/>
            <person name="Henn M.R."/>
            <person name="Sil A."/>
            <person name="Goldman B."/>
            <person name="Young S.K."/>
            <person name="Kodira C.D."/>
            <person name="Zeng Q."/>
            <person name="Koehrsen M."/>
            <person name="Alvarado L."/>
            <person name="Berlin A."/>
            <person name="Borenstein D."/>
            <person name="Chen Z."/>
            <person name="Engels R."/>
            <person name="Freedman E."/>
            <person name="Gellesch M."/>
            <person name="Goldberg J."/>
            <person name="Griggs A."/>
            <person name="Gujja S."/>
            <person name="Heiman D."/>
            <person name="Hepburn T."/>
            <person name="Howarth C."/>
            <person name="Jen D."/>
            <person name="Larson L."/>
            <person name="Lewis B."/>
            <person name="Mehta T."/>
            <person name="Park D."/>
            <person name="Pearson M."/>
            <person name="Roberts A."/>
            <person name="Saif S."/>
            <person name="Shea T."/>
            <person name="Shenoy N."/>
            <person name="Sisk P."/>
            <person name="Stolte C."/>
            <person name="Sykes S."/>
            <person name="Walk T."/>
            <person name="White J."/>
            <person name="Yandava C."/>
            <person name="Klein B."/>
            <person name="McEwen J.G."/>
            <person name="Puccia R."/>
            <person name="Goldman G.H."/>
            <person name="Felipe M.S."/>
            <person name="Nino-Vega G."/>
            <person name="San-Blas G."/>
            <person name="Taylor J."/>
            <person name="Mendoza L."/>
            <person name="Galagan J."/>
            <person name="Nusbaum C."/>
            <person name="Birren B."/>
        </authorList>
    </citation>
    <scope>NUCLEOTIDE SEQUENCE [LARGE SCALE GENOMIC DNA]</scope>
    <source>
        <strain evidence="2">H88</strain>
    </source>
</reference>
<evidence type="ECO:0000313" key="2">
    <source>
        <dbReference type="Proteomes" id="UP000008142"/>
    </source>
</evidence>
<name>F0UEP0_AJEC8</name>
<dbReference type="EMBL" id="DS990638">
    <property type="protein sequence ID" value="EGC44770.1"/>
    <property type="molecule type" value="Genomic_DNA"/>
</dbReference>
<protein>
    <submittedName>
        <fullName evidence="1">Predicted protein</fullName>
    </submittedName>
</protein>
<dbReference type="OrthoDB" id="6329284at2759"/>
<dbReference type="STRING" id="544711.F0UEP0"/>
<accession>F0UEP0</accession>
<organism evidence="2">
    <name type="scientific">Ajellomyces capsulatus (strain H88)</name>
    <name type="common">Darling's disease fungus</name>
    <name type="synonym">Histoplasma capsulatum</name>
    <dbReference type="NCBI Taxonomy" id="544711"/>
    <lineage>
        <taxon>Eukaryota</taxon>
        <taxon>Fungi</taxon>
        <taxon>Dikarya</taxon>
        <taxon>Ascomycota</taxon>
        <taxon>Pezizomycotina</taxon>
        <taxon>Eurotiomycetes</taxon>
        <taxon>Eurotiomycetidae</taxon>
        <taxon>Onygenales</taxon>
        <taxon>Ajellomycetaceae</taxon>
        <taxon>Histoplasma</taxon>
    </lineage>
</organism>
<proteinExistence type="predicted"/>
<dbReference type="OMA" id="HIVINIM"/>